<feature type="coiled-coil region" evidence="1">
    <location>
        <begin position="30"/>
        <end position="64"/>
    </location>
</feature>
<evidence type="ECO:0000313" key="2">
    <source>
        <dbReference type="EMBL" id="KAH7968601.1"/>
    </source>
</evidence>
<organism evidence="2 3">
    <name type="scientific">Rhipicephalus sanguineus</name>
    <name type="common">Brown dog tick</name>
    <name type="synonym">Ixodes sanguineus</name>
    <dbReference type="NCBI Taxonomy" id="34632"/>
    <lineage>
        <taxon>Eukaryota</taxon>
        <taxon>Metazoa</taxon>
        <taxon>Ecdysozoa</taxon>
        <taxon>Arthropoda</taxon>
        <taxon>Chelicerata</taxon>
        <taxon>Arachnida</taxon>
        <taxon>Acari</taxon>
        <taxon>Parasitiformes</taxon>
        <taxon>Ixodida</taxon>
        <taxon>Ixodoidea</taxon>
        <taxon>Ixodidae</taxon>
        <taxon>Rhipicephalinae</taxon>
        <taxon>Rhipicephalus</taxon>
        <taxon>Rhipicephalus</taxon>
    </lineage>
</organism>
<evidence type="ECO:0000313" key="3">
    <source>
        <dbReference type="Proteomes" id="UP000821837"/>
    </source>
</evidence>
<gene>
    <name evidence="2" type="ORF">HPB52_009974</name>
</gene>
<comment type="caution">
    <text evidence="2">The sequence shown here is derived from an EMBL/GenBank/DDBJ whole genome shotgun (WGS) entry which is preliminary data.</text>
</comment>
<accession>A0A9D4Q5W4</accession>
<sequence>MASSQAILRGDHDDDEATILSLFAVQQAALRDKQAQMLRIMQQLEELEEEKEHSERERNYLAVMVARLMLRERAFRENFRLDMSTFRYIVSVCGSMARLDTNMLVRRLEPRFVRFPRAKELVEHLRQFAARNPRFALLAMMV</sequence>
<reference evidence="2" key="1">
    <citation type="journal article" date="2020" name="Cell">
        <title>Large-Scale Comparative Analyses of Tick Genomes Elucidate Their Genetic Diversity and Vector Capacities.</title>
        <authorList>
            <consortium name="Tick Genome and Microbiome Consortium (TIGMIC)"/>
            <person name="Jia N."/>
            <person name="Wang J."/>
            <person name="Shi W."/>
            <person name="Du L."/>
            <person name="Sun Y."/>
            <person name="Zhan W."/>
            <person name="Jiang J.F."/>
            <person name="Wang Q."/>
            <person name="Zhang B."/>
            <person name="Ji P."/>
            <person name="Bell-Sakyi L."/>
            <person name="Cui X.M."/>
            <person name="Yuan T.T."/>
            <person name="Jiang B.G."/>
            <person name="Yang W.F."/>
            <person name="Lam T.T."/>
            <person name="Chang Q.C."/>
            <person name="Ding S.J."/>
            <person name="Wang X.J."/>
            <person name="Zhu J.G."/>
            <person name="Ruan X.D."/>
            <person name="Zhao L."/>
            <person name="Wei J.T."/>
            <person name="Ye R.Z."/>
            <person name="Que T.C."/>
            <person name="Du C.H."/>
            <person name="Zhou Y.H."/>
            <person name="Cheng J.X."/>
            <person name="Dai P.F."/>
            <person name="Guo W.B."/>
            <person name="Han X.H."/>
            <person name="Huang E.J."/>
            <person name="Li L.F."/>
            <person name="Wei W."/>
            <person name="Gao Y.C."/>
            <person name="Liu J.Z."/>
            <person name="Shao H.Z."/>
            <person name="Wang X."/>
            <person name="Wang C.C."/>
            <person name="Yang T.C."/>
            <person name="Huo Q.B."/>
            <person name="Li W."/>
            <person name="Chen H.Y."/>
            <person name="Chen S.E."/>
            <person name="Zhou L.G."/>
            <person name="Ni X.B."/>
            <person name="Tian J.H."/>
            <person name="Sheng Y."/>
            <person name="Liu T."/>
            <person name="Pan Y.S."/>
            <person name="Xia L.Y."/>
            <person name="Li J."/>
            <person name="Zhao F."/>
            <person name="Cao W.C."/>
        </authorList>
    </citation>
    <scope>NUCLEOTIDE SEQUENCE</scope>
    <source>
        <strain evidence="2">Rsan-2018</strain>
    </source>
</reference>
<protein>
    <submittedName>
        <fullName evidence="2">Uncharacterized protein</fullName>
    </submittedName>
</protein>
<keyword evidence="1" id="KW-0175">Coiled coil</keyword>
<dbReference type="VEuPathDB" id="VectorBase:RSAN_032300"/>
<dbReference type="AlphaFoldDB" id="A0A9D4Q5W4"/>
<proteinExistence type="predicted"/>
<dbReference type="EMBL" id="JABSTV010001248">
    <property type="protein sequence ID" value="KAH7968601.1"/>
    <property type="molecule type" value="Genomic_DNA"/>
</dbReference>
<keyword evidence="3" id="KW-1185">Reference proteome</keyword>
<evidence type="ECO:0000256" key="1">
    <source>
        <dbReference type="SAM" id="Coils"/>
    </source>
</evidence>
<reference evidence="2" key="2">
    <citation type="submission" date="2021-09" db="EMBL/GenBank/DDBJ databases">
        <authorList>
            <person name="Jia N."/>
            <person name="Wang J."/>
            <person name="Shi W."/>
            <person name="Du L."/>
            <person name="Sun Y."/>
            <person name="Zhan W."/>
            <person name="Jiang J."/>
            <person name="Wang Q."/>
            <person name="Zhang B."/>
            <person name="Ji P."/>
            <person name="Sakyi L.B."/>
            <person name="Cui X."/>
            <person name="Yuan T."/>
            <person name="Jiang B."/>
            <person name="Yang W."/>
            <person name="Lam T.T.-Y."/>
            <person name="Chang Q."/>
            <person name="Ding S."/>
            <person name="Wang X."/>
            <person name="Zhu J."/>
            <person name="Ruan X."/>
            <person name="Zhao L."/>
            <person name="Wei J."/>
            <person name="Que T."/>
            <person name="Du C."/>
            <person name="Cheng J."/>
            <person name="Dai P."/>
            <person name="Han X."/>
            <person name="Huang E."/>
            <person name="Gao Y."/>
            <person name="Liu J."/>
            <person name="Shao H."/>
            <person name="Ye R."/>
            <person name="Li L."/>
            <person name="Wei W."/>
            <person name="Wang X."/>
            <person name="Wang C."/>
            <person name="Huo Q."/>
            <person name="Li W."/>
            <person name="Guo W."/>
            <person name="Chen H."/>
            <person name="Chen S."/>
            <person name="Zhou L."/>
            <person name="Zhou L."/>
            <person name="Ni X."/>
            <person name="Tian J."/>
            <person name="Zhou Y."/>
            <person name="Sheng Y."/>
            <person name="Liu T."/>
            <person name="Pan Y."/>
            <person name="Xia L."/>
            <person name="Li J."/>
            <person name="Zhao F."/>
            <person name="Cao W."/>
        </authorList>
    </citation>
    <scope>NUCLEOTIDE SEQUENCE</scope>
    <source>
        <strain evidence="2">Rsan-2018</strain>
        <tissue evidence="2">Larvae</tissue>
    </source>
</reference>
<dbReference type="Proteomes" id="UP000821837">
    <property type="component" value="Unassembled WGS sequence"/>
</dbReference>
<name>A0A9D4Q5W4_RHISA</name>